<feature type="compositionally biased region" description="Low complexity" evidence="1">
    <location>
        <begin position="82"/>
        <end position="96"/>
    </location>
</feature>
<dbReference type="CDD" id="cd14348">
    <property type="entry name" value="UBA_p47"/>
    <property type="match status" value="1"/>
</dbReference>
<dbReference type="Gene3D" id="3.30.420.210">
    <property type="entry name" value="SEP domain"/>
    <property type="match status" value="1"/>
</dbReference>
<dbReference type="InterPro" id="IPR009060">
    <property type="entry name" value="UBA-like_sf"/>
</dbReference>
<dbReference type="GO" id="GO:0043130">
    <property type="term" value="F:ubiquitin binding"/>
    <property type="evidence" value="ECO:0007669"/>
    <property type="project" value="TreeGrafter"/>
</dbReference>
<dbReference type="InterPro" id="IPR012989">
    <property type="entry name" value="SEP_domain"/>
</dbReference>
<evidence type="ECO:0008006" key="6">
    <source>
        <dbReference type="Google" id="ProtNLM"/>
    </source>
</evidence>
<dbReference type="GO" id="GO:0005634">
    <property type="term" value="C:nucleus"/>
    <property type="evidence" value="ECO:0007669"/>
    <property type="project" value="TreeGrafter"/>
</dbReference>
<sequence>MDDAGVQQFLQVTGASEEAAHFFLESAGGDVAAAVDQFFATGGQLDPGQADKAVADAGAVAGQRAQIGAASGSASVPPPVRPAARAAAPRPGGVRSLADLAKSDKDSDEDDRNEYYAGGEKSGQVVQGAPKNKLPEDDVEGLFDRARQAGATAGPAPDQVPASSTSAFSGAAHTLAGGPVAGGAAAPAGPPPPVTHTIAFYANGVFTVDDGEPRSVTDPANRPFLDSVARGECPTELEPLERDQAVSVNLVRREVPYEPPARPRYQAFQGTGRTLAGDDAGPSGSGTAGAAAAGPPASTAGGQPWDGVEEGQPSTSIQLRLADGSRMVARFNLSHTVGDIRRFIHAARPDLPPAYALLNATGFPPKPLPDDGATIEGAGIAGGMVTQKL</sequence>
<dbReference type="SUPFAM" id="SSF54236">
    <property type="entry name" value="Ubiquitin-like"/>
    <property type="match status" value="1"/>
</dbReference>
<feature type="domain" description="SEP" evidence="3">
    <location>
        <begin position="193"/>
        <end position="258"/>
    </location>
</feature>
<dbReference type="AlphaFoldDB" id="A0AAW1RG56"/>
<dbReference type="Proteomes" id="UP001445335">
    <property type="component" value="Unassembled WGS sequence"/>
</dbReference>
<dbReference type="GO" id="GO:0061025">
    <property type="term" value="P:membrane fusion"/>
    <property type="evidence" value="ECO:0007669"/>
    <property type="project" value="TreeGrafter"/>
</dbReference>
<dbReference type="Pfam" id="PF00789">
    <property type="entry name" value="UBX"/>
    <property type="match status" value="1"/>
</dbReference>
<reference evidence="4 5" key="1">
    <citation type="journal article" date="2024" name="Nat. Commun.">
        <title>Phylogenomics reveals the evolutionary origins of lichenization in chlorophyte algae.</title>
        <authorList>
            <person name="Puginier C."/>
            <person name="Libourel C."/>
            <person name="Otte J."/>
            <person name="Skaloud P."/>
            <person name="Haon M."/>
            <person name="Grisel S."/>
            <person name="Petersen M."/>
            <person name="Berrin J.G."/>
            <person name="Delaux P.M."/>
            <person name="Dal Grande F."/>
            <person name="Keller J."/>
        </authorList>
    </citation>
    <scope>NUCLEOTIDE SEQUENCE [LARGE SCALE GENOMIC DNA]</scope>
    <source>
        <strain evidence="4 5">SAG 245.80</strain>
    </source>
</reference>
<dbReference type="SUPFAM" id="SSF46934">
    <property type="entry name" value="UBA-like"/>
    <property type="match status" value="1"/>
</dbReference>
<evidence type="ECO:0000313" key="5">
    <source>
        <dbReference type="Proteomes" id="UP001445335"/>
    </source>
</evidence>
<evidence type="ECO:0000259" key="3">
    <source>
        <dbReference type="PROSITE" id="PS51399"/>
    </source>
</evidence>
<dbReference type="CDD" id="cd01770">
    <property type="entry name" value="UBX_UBXN2"/>
    <property type="match status" value="1"/>
</dbReference>
<protein>
    <recommendedName>
        <fullName evidence="6">UBX domain-containing protein</fullName>
    </recommendedName>
</protein>
<dbReference type="PANTHER" id="PTHR23333">
    <property type="entry name" value="UBX DOMAIN CONTAINING PROTEIN"/>
    <property type="match status" value="1"/>
</dbReference>
<accession>A0AAW1RG56</accession>
<dbReference type="GO" id="GO:0043161">
    <property type="term" value="P:proteasome-mediated ubiquitin-dependent protein catabolic process"/>
    <property type="evidence" value="ECO:0007669"/>
    <property type="project" value="TreeGrafter"/>
</dbReference>
<feature type="region of interest" description="Disordered" evidence="1">
    <location>
        <begin position="272"/>
        <end position="314"/>
    </location>
</feature>
<dbReference type="SUPFAM" id="SSF102848">
    <property type="entry name" value="NSFL1 (p97 ATPase) cofactor p47, SEP domain"/>
    <property type="match status" value="1"/>
</dbReference>
<dbReference type="GO" id="GO:0007030">
    <property type="term" value="P:Golgi organization"/>
    <property type="evidence" value="ECO:0007669"/>
    <property type="project" value="TreeGrafter"/>
</dbReference>
<dbReference type="Pfam" id="PF14555">
    <property type="entry name" value="UBA_4"/>
    <property type="match status" value="1"/>
</dbReference>
<dbReference type="SMART" id="SM00553">
    <property type="entry name" value="SEP"/>
    <property type="match status" value="1"/>
</dbReference>
<dbReference type="InterPro" id="IPR036241">
    <property type="entry name" value="NSFL1C_SEP_dom_sf"/>
</dbReference>
<dbReference type="PANTHER" id="PTHR23333:SF20">
    <property type="entry name" value="NSFL1 COFACTOR P47"/>
    <property type="match status" value="1"/>
</dbReference>
<dbReference type="GO" id="GO:0005829">
    <property type="term" value="C:cytosol"/>
    <property type="evidence" value="ECO:0007669"/>
    <property type="project" value="TreeGrafter"/>
</dbReference>
<dbReference type="GO" id="GO:0000045">
    <property type="term" value="P:autophagosome assembly"/>
    <property type="evidence" value="ECO:0007669"/>
    <property type="project" value="TreeGrafter"/>
</dbReference>
<dbReference type="InterPro" id="IPR029071">
    <property type="entry name" value="Ubiquitin-like_domsf"/>
</dbReference>
<dbReference type="GO" id="GO:0031468">
    <property type="term" value="P:nuclear membrane reassembly"/>
    <property type="evidence" value="ECO:0007669"/>
    <property type="project" value="TreeGrafter"/>
</dbReference>
<dbReference type="Gene3D" id="3.10.20.90">
    <property type="entry name" value="Phosphatidylinositol 3-kinase Catalytic Subunit, Chain A, domain 1"/>
    <property type="match status" value="1"/>
</dbReference>
<dbReference type="EMBL" id="JALJOU010000039">
    <property type="protein sequence ID" value="KAK9832744.1"/>
    <property type="molecule type" value="Genomic_DNA"/>
</dbReference>
<evidence type="ECO:0000313" key="4">
    <source>
        <dbReference type="EMBL" id="KAK9832744.1"/>
    </source>
</evidence>
<evidence type="ECO:0000259" key="2">
    <source>
        <dbReference type="PROSITE" id="PS50033"/>
    </source>
</evidence>
<organism evidence="4 5">
    <name type="scientific">Elliptochloris bilobata</name>
    <dbReference type="NCBI Taxonomy" id="381761"/>
    <lineage>
        <taxon>Eukaryota</taxon>
        <taxon>Viridiplantae</taxon>
        <taxon>Chlorophyta</taxon>
        <taxon>core chlorophytes</taxon>
        <taxon>Trebouxiophyceae</taxon>
        <taxon>Trebouxiophyceae incertae sedis</taxon>
        <taxon>Elliptochloris clade</taxon>
        <taxon>Elliptochloris</taxon>
    </lineage>
</organism>
<evidence type="ECO:0000256" key="1">
    <source>
        <dbReference type="SAM" id="MobiDB-lite"/>
    </source>
</evidence>
<dbReference type="PROSITE" id="PS50033">
    <property type="entry name" value="UBX"/>
    <property type="match status" value="1"/>
</dbReference>
<dbReference type="InterPro" id="IPR001012">
    <property type="entry name" value="UBX_dom"/>
</dbReference>
<feature type="compositionally biased region" description="Low complexity" evidence="1">
    <location>
        <begin position="288"/>
        <end position="302"/>
    </location>
</feature>
<gene>
    <name evidence="4" type="ORF">WJX81_007147</name>
</gene>
<proteinExistence type="predicted"/>
<feature type="domain" description="UBX" evidence="2">
    <location>
        <begin position="310"/>
        <end position="388"/>
    </location>
</feature>
<dbReference type="Pfam" id="PF08059">
    <property type="entry name" value="SEP"/>
    <property type="match status" value="1"/>
</dbReference>
<feature type="region of interest" description="Disordered" evidence="1">
    <location>
        <begin position="68"/>
        <end position="137"/>
    </location>
</feature>
<name>A0AAW1RG56_9CHLO</name>
<comment type="caution">
    <text evidence="4">The sequence shown here is derived from an EMBL/GenBank/DDBJ whole genome shotgun (WGS) entry which is preliminary data.</text>
</comment>
<keyword evidence="5" id="KW-1185">Reference proteome</keyword>
<dbReference type="Gene3D" id="1.10.8.10">
    <property type="entry name" value="DNA helicase RuvA subunit, C-terminal domain"/>
    <property type="match status" value="1"/>
</dbReference>
<dbReference type="PROSITE" id="PS51399">
    <property type="entry name" value="SEP"/>
    <property type="match status" value="1"/>
</dbReference>